<dbReference type="InterPro" id="IPR040626">
    <property type="entry name" value="Pepdidase_M14_N"/>
</dbReference>
<dbReference type="Pfam" id="PF18027">
    <property type="entry name" value="Pepdidase_M14_N"/>
    <property type="match status" value="1"/>
</dbReference>
<dbReference type="Gene3D" id="2.60.40.3120">
    <property type="match status" value="1"/>
</dbReference>
<dbReference type="EMBL" id="JALLAZ020001703">
    <property type="protein sequence ID" value="KAL3767435.1"/>
    <property type="molecule type" value="Genomic_DNA"/>
</dbReference>
<dbReference type="PANTHER" id="PTHR12756:SF11">
    <property type="entry name" value="CYTOSOLIC CARBOXYPEPTIDASE 1"/>
    <property type="match status" value="1"/>
</dbReference>
<proteinExistence type="inferred from homology"/>
<evidence type="ECO:0000313" key="5">
    <source>
        <dbReference type="EMBL" id="KAL3767435.1"/>
    </source>
</evidence>
<evidence type="ECO:0000313" key="6">
    <source>
        <dbReference type="Proteomes" id="UP001530315"/>
    </source>
</evidence>
<dbReference type="AlphaFoldDB" id="A0ABD3MU02"/>
<dbReference type="PROSITE" id="PS52035">
    <property type="entry name" value="PEPTIDASE_M14"/>
    <property type="match status" value="1"/>
</dbReference>
<dbReference type="Gene3D" id="3.40.630.10">
    <property type="entry name" value="Zn peptidases"/>
    <property type="match status" value="1"/>
</dbReference>
<reference evidence="5 6" key="1">
    <citation type="submission" date="2024-10" db="EMBL/GenBank/DDBJ databases">
        <title>Updated reference genomes for cyclostephanoid diatoms.</title>
        <authorList>
            <person name="Roberts W.R."/>
            <person name="Alverson A.J."/>
        </authorList>
    </citation>
    <scope>NUCLEOTIDE SEQUENCE [LARGE SCALE GENOMIC DNA]</scope>
    <source>
        <strain evidence="5 6">AJA276-08</strain>
    </source>
</reference>
<dbReference type="PANTHER" id="PTHR12756">
    <property type="entry name" value="CYTOSOLIC CARBOXYPEPTIDASE"/>
    <property type="match status" value="1"/>
</dbReference>
<dbReference type="InterPro" id="IPR050821">
    <property type="entry name" value="Cytosolic_carboxypeptidase"/>
</dbReference>
<keyword evidence="6" id="KW-1185">Reference proteome</keyword>
<feature type="active site" description="Proton donor/acceptor" evidence="3">
    <location>
        <position position="407"/>
    </location>
</feature>
<dbReference type="Pfam" id="PF00246">
    <property type="entry name" value="Peptidase_M14"/>
    <property type="match status" value="1"/>
</dbReference>
<feature type="domain" description="Peptidase M14" evidence="4">
    <location>
        <begin position="158"/>
        <end position="443"/>
    </location>
</feature>
<accession>A0ABD3MU02</accession>
<name>A0ABD3MU02_9STRA</name>
<comment type="cofactor">
    <cofactor evidence="1">
        <name>Zn(2+)</name>
        <dbReference type="ChEBI" id="CHEBI:29105"/>
    </cofactor>
</comment>
<dbReference type="SUPFAM" id="SSF53187">
    <property type="entry name" value="Zn-dependent exopeptidases"/>
    <property type="match status" value="1"/>
</dbReference>
<gene>
    <name evidence="5" type="ORF">ACHAW5_004828</name>
</gene>
<evidence type="ECO:0000256" key="3">
    <source>
        <dbReference type="PROSITE-ProRule" id="PRU01379"/>
    </source>
</evidence>
<dbReference type="InterPro" id="IPR000834">
    <property type="entry name" value="Peptidase_M14"/>
</dbReference>
<evidence type="ECO:0000256" key="2">
    <source>
        <dbReference type="ARBA" id="ARBA00005988"/>
    </source>
</evidence>
<evidence type="ECO:0000259" key="4">
    <source>
        <dbReference type="PROSITE" id="PS52035"/>
    </source>
</evidence>
<comment type="similarity">
    <text evidence="2 3">Belongs to the peptidase M14 family.</text>
</comment>
<dbReference type="CDD" id="cd06234">
    <property type="entry name" value="M14_PaCCP-like"/>
    <property type="match status" value="1"/>
</dbReference>
<organism evidence="5 6">
    <name type="scientific">Stephanodiscus triporus</name>
    <dbReference type="NCBI Taxonomy" id="2934178"/>
    <lineage>
        <taxon>Eukaryota</taxon>
        <taxon>Sar</taxon>
        <taxon>Stramenopiles</taxon>
        <taxon>Ochrophyta</taxon>
        <taxon>Bacillariophyta</taxon>
        <taxon>Coscinodiscophyceae</taxon>
        <taxon>Thalassiosirophycidae</taxon>
        <taxon>Stephanodiscales</taxon>
        <taxon>Stephanodiscaceae</taxon>
        <taxon>Stephanodiscus</taxon>
    </lineage>
</organism>
<sequence length="490" mass="54722">MPSETMASPEVKVSITASHDGGNIEVISKSEPVVSGRTAKVTVTVHIKPDVYTEFESRAHSQYFSFRSFVSGLHSSNSGGEGDDGIKLITVQYVVANARSVSFPEAWPGYTVCYTSGSLEPCDDDSWRRNLATRYVDGKLIWEHVHAANGSTFFSYSPPYTYGRHLKLIADCSARISARGGSLERYDPVVESLGQTLEGREIECISIGNGKLAAWIQHRQHPGETMAEFFAEGFLHRLFGVGKDGELDETTKKVLDQYRLHVIPNMCPDGSVLGHLRTNSVGANLNREWATVPGHEDYEAPTLRRSPEVHAVLSKMDEIGCDFFLDVHGDEDIPYVFFSGAEKTPAWGDRLEHLHGYFISCYQRANSDVQKEIGYPPPDSADDALKYMNVATNQISTRFNCLGLTLEMPYKDCETNPDPANGFSLERTKKLGANLMDALVDVHPYLRAEGQFWRAFSKEDGYVIPTDNYKEQGFVMLKKRFYSDVRPHDA</sequence>
<evidence type="ECO:0000256" key="1">
    <source>
        <dbReference type="ARBA" id="ARBA00001947"/>
    </source>
</evidence>
<comment type="caution">
    <text evidence="5">The sequence shown here is derived from an EMBL/GenBank/DDBJ whole genome shotgun (WGS) entry which is preliminary data.</text>
</comment>
<dbReference type="Proteomes" id="UP001530315">
    <property type="component" value="Unassembled WGS sequence"/>
</dbReference>
<protein>
    <recommendedName>
        <fullName evidence="4">Peptidase M14 domain-containing protein</fullName>
    </recommendedName>
</protein>